<sequence>MENQHRSEECIQYIAEKTRVDKETVIKVLLAEDEYISYILKVLSGKSEVREVTLEQKVEELEKRMVALEKCIPKQPSAEEIANKIKEILIKEISLAATITY</sequence>
<dbReference type="Proteomes" id="UP000011220">
    <property type="component" value="Chromosome"/>
</dbReference>
<proteinExistence type="predicted"/>
<keyword evidence="2" id="KW-1185">Reference proteome</keyword>
<evidence type="ECO:0000313" key="2">
    <source>
        <dbReference type="Proteomes" id="UP000011220"/>
    </source>
</evidence>
<reference evidence="1 2" key="1">
    <citation type="journal article" date="2013" name="Genome Announc.">
        <title>Complete genome sequence of Clostridium stercorarium subsp. stercorarium strain DSM 8532, a thermophilic degrader of plant cell wall fibers.</title>
        <authorList>
            <person name="Poehlein A."/>
            <person name="Zverlov V.V."/>
            <person name="Daniel R."/>
            <person name="Schwarz W.H."/>
            <person name="Liebl W."/>
        </authorList>
    </citation>
    <scope>NUCLEOTIDE SEQUENCE [LARGE SCALE GENOMIC DNA]</scope>
    <source>
        <strain evidence="2">ATCC 35414 / DSM 8532 / NCIMB 11754</strain>
    </source>
</reference>
<dbReference type="AlphaFoldDB" id="L7VHC4"/>
<name>L7VHC4_THES1</name>
<dbReference type="RefSeq" id="WP_015358126.1">
    <property type="nucleotide sequence ID" value="NC_020134.1"/>
</dbReference>
<dbReference type="KEGG" id="css:Cst_c04080"/>
<organism evidence="1 2">
    <name type="scientific">Thermoclostridium stercorarium (strain ATCC 35414 / DSM 8532 / NCIMB 11754)</name>
    <name type="common">Clostridium stercorarium</name>
    <dbReference type="NCBI Taxonomy" id="1121335"/>
    <lineage>
        <taxon>Bacteria</taxon>
        <taxon>Bacillati</taxon>
        <taxon>Bacillota</taxon>
        <taxon>Clostridia</taxon>
        <taxon>Eubacteriales</taxon>
        <taxon>Oscillospiraceae</taxon>
        <taxon>Thermoclostridium</taxon>
    </lineage>
</organism>
<gene>
    <name evidence="1" type="ordered locus">Cst_c04080</name>
</gene>
<dbReference type="PATRIC" id="fig|1121335.3.peg.394"/>
<evidence type="ECO:0000313" key="1">
    <source>
        <dbReference type="EMBL" id="AGC67430.1"/>
    </source>
</evidence>
<protein>
    <submittedName>
        <fullName evidence="1">Uncharacterized protein</fullName>
    </submittedName>
</protein>
<dbReference type="EMBL" id="CP004044">
    <property type="protein sequence ID" value="AGC67430.1"/>
    <property type="molecule type" value="Genomic_DNA"/>
</dbReference>
<dbReference type="KEGG" id="csd:Clst_0389"/>
<accession>L7VHC4</accession>
<dbReference type="STRING" id="1121335.Cst_c04080"/>